<evidence type="ECO:0000256" key="2">
    <source>
        <dbReference type="ARBA" id="ARBA00013017"/>
    </source>
</evidence>
<evidence type="ECO:0000256" key="10">
    <source>
        <dbReference type="ARBA" id="ARBA00042639"/>
    </source>
</evidence>
<organism evidence="13 14">
    <name type="scientific">Aquimarina aggregata</name>
    <dbReference type="NCBI Taxonomy" id="1642818"/>
    <lineage>
        <taxon>Bacteria</taxon>
        <taxon>Pseudomonadati</taxon>
        <taxon>Bacteroidota</taxon>
        <taxon>Flavobacteriia</taxon>
        <taxon>Flavobacteriales</taxon>
        <taxon>Flavobacteriaceae</taxon>
        <taxon>Aquimarina</taxon>
    </lineage>
</organism>
<dbReference type="EMBL" id="LQRT01000002">
    <property type="protein sequence ID" value="KZS42384.1"/>
    <property type="molecule type" value="Genomic_DNA"/>
</dbReference>
<dbReference type="EC" id="1.11.1.24" evidence="2"/>
<evidence type="ECO:0000256" key="6">
    <source>
        <dbReference type="ARBA" id="ARBA00023157"/>
    </source>
</evidence>
<dbReference type="SUPFAM" id="SSF52833">
    <property type="entry name" value="Thioredoxin-like"/>
    <property type="match status" value="1"/>
</dbReference>
<dbReference type="Pfam" id="PF00578">
    <property type="entry name" value="AhpC-TSA"/>
    <property type="match status" value="1"/>
</dbReference>
<sequence>MTLKQQLTQISDTGFEKIPKAIARVLLDGIEEIKSSKLKQKGLKEGDIVPNLKLLDNNNNLRSLSEFMHHDFLILNFYRGGWCPYCNLELRAYQNLRQDFISAGADIIAISPENPEIALETSTKNSISFPVLSDINATMMKAMGIAFTLNDALKKEYVNFGIDLTTRHNNYNFELPVPAIYVINKDFEIVFRYFEENHMTRLEPKELIEFIKNNRNK</sequence>
<dbReference type="InterPro" id="IPR013766">
    <property type="entry name" value="Thioredoxin_domain"/>
</dbReference>
<feature type="domain" description="Thioredoxin" evidence="12">
    <location>
        <begin position="43"/>
        <end position="216"/>
    </location>
</feature>
<dbReference type="GO" id="GO:0045454">
    <property type="term" value="P:cell redox homeostasis"/>
    <property type="evidence" value="ECO:0007669"/>
    <property type="project" value="TreeGrafter"/>
</dbReference>
<dbReference type="PANTHER" id="PTHR42801:SF7">
    <property type="entry name" value="SLL1159 PROTEIN"/>
    <property type="match status" value="1"/>
</dbReference>
<evidence type="ECO:0000256" key="7">
    <source>
        <dbReference type="ARBA" id="ARBA00023284"/>
    </source>
</evidence>
<evidence type="ECO:0000256" key="4">
    <source>
        <dbReference type="ARBA" id="ARBA00022862"/>
    </source>
</evidence>
<reference evidence="13 14" key="1">
    <citation type="submission" date="2016-01" db="EMBL/GenBank/DDBJ databases">
        <title>The draft genome sequence of Aquimarina sp. RZW4-3-2.</title>
        <authorList>
            <person name="Wang Y."/>
        </authorList>
    </citation>
    <scope>NUCLEOTIDE SEQUENCE [LARGE SCALE GENOMIC DNA]</scope>
    <source>
        <strain evidence="13 14">RZW4-3-2</strain>
    </source>
</reference>
<protein>
    <recommendedName>
        <fullName evidence="2">thioredoxin-dependent peroxiredoxin</fullName>
        <ecNumber evidence="2">1.11.1.24</ecNumber>
    </recommendedName>
    <alternativeName>
        <fullName evidence="8">Thioredoxin peroxidase</fullName>
    </alternativeName>
    <alternativeName>
        <fullName evidence="10">Thioredoxin-dependent peroxiredoxin Bcp</fullName>
    </alternativeName>
</protein>
<comment type="similarity">
    <text evidence="9">Belongs to the peroxiredoxin family. BCP/PrxQ subfamily.</text>
</comment>
<keyword evidence="7" id="KW-0676">Redox-active center</keyword>
<keyword evidence="5" id="KW-0560">Oxidoreductase</keyword>
<dbReference type="STRING" id="1642818.AWE51_02785"/>
<evidence type="ECO:0000313" key="13">
    <source>
        <dbReference type="EMBL" id="KZS42384.1"/>
    </source>
</evidence>
<evidence type="ECO:0000256" key="3">
    <source>
        <dbReference type="ARBA" id="ARBA00022559"/>
    </source>
</evidence>
<dbReference type="InterPro" id="IPR036249">
    <property type="entry name" value="Thioredoxin-like_sf"/>
</dbReference>
<comment type="function">
    <text evidence="1">Thiol-specific peroxidase that catalyzes the reduction of hydrogen peroxide and organic hydroperoxides to water and alcohols, respectively. Plays a role in cell protection against oxidative stress by detoxifying peroxides and as sensor of hydrogen peroxide-mediated signaling events.</text>
</comment>
<dbReference type="Gene3D" id="3.40.30.10">
    <property type="entry name" value="Glutaredoxin"/>
    <property type="match status" value="1"/>
</dbReference>
<dbReference type="PANTHER" id="PTHR42801">
    <property type="entry name" value="THIOREDOXIN-DEPENDENT PEROXIDE REDUCTASE"/>
    <property type="match status" value="1"/>
</dbReference>
<dbReference type="CDD" id="cd02970">
    <property type="entry name" value="PRX_like2"/>
    <property type="match status" value="1"/>
</dbReference>
<comment type="catalytic activity">
    <reaction evidence="11">
        <text>a hydroperoxide + [thioredoxin]-dithiol = an alcohol + [thioredoxin]-disulfide + H2O</text>
        <dbReference type="Rhea" id="RHEA:62620"/>
        <dbReference type="Rhea" id="RHEA-COMP:10698"/>
        <dbReference type="Rhea" id="RHEA-COMP:10700"/>
        <dbReference type="ChEBI" id="CHEBI:15377"/>
        <dbReference type="ChEBI" id="CHEBI:29950"/>
        <dbReference type="ChEBI" id="CHEBI:30879"/>
        <dbReference type="ChEBI" id="CHEBI:35924"/>
        <dbReference type="ChEBI" id="CHEBI:50058"/>
        <dbReference type="EC" id="1.11.1.24"/>
    </reaction>
</comment>
<keyword evidence="3" id="KW-0575">Peroxidase</keyword>
<evidence type="ECO:0000313" key="14">
    <source>
        <dbReference type="Proteomes" id="UP000076715"/>
    </source>
</evidence>
<name>A0A162CUJ2_9FLAO</name>
<comment type="caution">
    <text evidence="13">The sequence shown here is derived from an EMBL/GenBank/DDBJ whole genome shotgun (WGS) entry which is preliminary data.</text>
</comment>
<evidence type="ECO:0000256" key="8">
    <source>
        <dbReference type="ARBA" id="ARBA00032824"/>
    </source>
</evidence>
<evidence type="ECO:0000256" key="9">
    <source>
        <dbReference type="ARBA" id="ARBA00038489"/>
    </source>
</evidence>
<dbReference type="GO" id="GO:0005737">
    <property type="term" value="C:cytoplasm"/>
    <property type="evidence" value="ECO:0007669"/>
    <property type="project" value="TreeGrafter"/>
</dbReference>
<dbReference type="RefSeq" id="WP_066310030.1">
    <property type="nucleotide sequence ID" value="NZ_LQRT01000002.1"/>
</dbReference>
<dbReference type="PROSITE" id="PS51352">
    <property type="entry name" value="THIOREDOXIN_2"/>
    <property type="match status" value="1"/>
</dbReference>
<dbReference type="OrthoDB" id="9809746at2"/>
<dbReference type="GO" id="GO:0008379">
    <property type="term" value="F:thioredoxin peroxidase activity"/>
    <property type="evidence" value="ECO:0007669"/>
    <property type="project" value="TreeGrafter"/>
</dbReference>
<keyword evidence="14" id="KW-1185">Reference proteome</keyword>
<dbReference type="InterPro" id="IPR050924">
    <property type="entry name" value="Peroxiredoxin_BCP/PrxQ"/>
</dbReference>
<keyword evidence="6" id="KW-1015">Disulfide bond</keyword>
<dbReference type="AlphaFoldDB" id="A0A162CUJ2"/>
<evidence type="ECO:0000259" key="12">
    <source>
        <dbReference type="PROSITE" id="PS51352"/>
    </source>
</evidence>
<evidence type="ECO:0000256" key="1">
    <source>
        <dbReference type="ARBA" id="ARBA00003330"/>
    </source>
</evidence>
<dbReference type="InterPro" id="IPR000866">
    <property type="entry name" value="AhpC/TSA"/>
</dbReference>
<dbReference type="Proteomes" id="UP000076715">
    <property type="component" value="Unassembled WGS sequence"/>
</dbReference>
<keyword evidence="4" id="KW-0049">Antioxidant</keyword>
<accession>A0A162CUJ2</accession>
<evidence type="ECO:0000256" key="11">
    <source>
        <dbReference type="ARBA" id="ARBA00049091"/>
    </source>
</evidence>
<gene>
    <name evidence="13" type="ORF">AWE51_02785</name>
</gene>
<proteinExistence type="inferred from homology"/>
<evidence type="ECO:0000256" key="5">
    <source>
        <dbReference type="ARBA" id="ARBA00023002"/>
    </source>
</evidence>
<dbReference type="GO" id="GO:0034599">
    <property type="term" value="P:cellular response to oxidative stress"/>
    <property type="evidence" value="ECO:0007669"/>
    <property type="project" value="TreeGrafter"/>
</dbReference>